<evidence type="ECO:0000313" key="1">
    <source>
        <dbReference type="EMBL" id="JAS96187.1"/>
    </source>
</evidence>
<accession>A0A1B6JAI3</accession>
<dbReference type="AlphaFoldDB" id="A0A1B6JAI3"/>
<organism evidence="1">
    <name type="scientific">Homalodisca liturata</name>
    <dbReference type="NCBI Taxonomy" id="320908"/>
    <lineage>
        <taxon>Eukaryota</taxon>
        <taxon>Metazoa</taxon>
        <taxon>Ecdysozoa</taxon>
        <taxon>Arthropoda</taxon>
        <taxon>Hexapoda</taxon>
        <taxon>Insecta</taxon>
        <taxon>Pterygota</taxon>
        <taxon>Neoptera</taxon>
        <taxon>Paraneoptera</taxon>
        <taxon>Hemiptera</taxon>
        <taxon>Auchenorrhyncha</taxon>
        <taxon>Membracoidea</taxon>
        <taxon>Cicadellidae</taxon>
        <taxon>Cicadellinae</taxon>
        <taxon>Proconiini</taxon>
        <taxon>Homalodisca</taxon>
    </lineage>
</organism>
<gene>
    <name evidence="1" type="ORF">g.57260</name>
</gene>
<feature type="non-terminal residue" evidence="1">
    <location>
        <position position="1"/>
    </location>
</feature>
<sequence length="141" mass="15993">NLFINQNPHPSRMFFMEYQYGKTQSIWAETTEKWDDTHPSWKTVGASPRRVSKECYGGESHPLDKPRRASIESLFACENMYYVVVFPSGREAIGCSRAKHKAGEYVIVEADRGEDCAAVKERLQVDGEGNAVRAWLGRCVC</sequence>
<reference evidence="1" key="1">
    <citation type="submission" date="2015-11" db="EMBL/GenBank/DDBJ databases">
        <title>De novo transcriptome assembly of four potential Pierce s Disease insect vectors from Arizona vineyards.</title>
        <authorList>
            <person name="Tassone E.E."/>
        </authorList>
    </citation>
    <scope>NUCLEOTIDE SEQUENCE</scope>
</reference>
<proteinExistence type="predicted"/>
<feature type="non-terminal residue" evidence="1">
    <location>
        <position position="141"/>
    </location>
</feature>
<name>A0A1B6JAI3_9HEMI</name>
<dbReference type="EMBL" id="GECU01011519">
    <property type="protein sequence ID" value="JAS96187.1"/>
    <property type="molecule type" value="Transcribed_RNA"/>
</dbReference>
<protein>
    <submittedName>
        <fullName evidence="1">Uncharacterized protein</fullName>
    </submittedName>
</protein>